<dbReference type="PANTHER" id="PTHR43118">
    <property type="entry name" value="RHAMNOGALACTURONAN LYASE (EUROFUNG)"/>
    <property type="match status" value="1"/>
</dbReference>
<name>A0A5P2G2G2_9BACT</name>
<reference evidence="4 5" key="1">
    <citation type="submission" date="2019-09" db="EMBL/GenBank/DDBJ databases">
        <title>Complete genome sequence of Arachidicoccus sp. B3-10 isolated from apple orchard soil.</title>
        <authorList>
            <person name="Kim H.S."/>
            <person name="Han K.-I."/>
            <person name="Suh M.K."/>
            <person name="Lee K.C."/>
            <person name="Eom M.K."/>
            <person name="Kim J.-S."/>
            <person name="Kang S.W."/>
            <person name="Sin Y."/>
            <person name="Lee J.-S."/>
        </authorList>
    </citation>
    <scope>NUCLEOTIDE SEQUENCE [LARGE SCALE GENOMIC DNA]</scope>
    <source>
        <strain evidence="4 5">B3-10</strain>
    </source>
</reference>
<evidence type="ECO:0000313" key="4">
    <source>
        <dbReference type="EMBL" id="QES88289.1"/>
    </source>
</evidence>
<evidence type="ECO:0000259" key="1">
    <source>
        <dbReference type="Pfam" id="PF13472"/>
    </source>
</evidence>
<dbReference type="SUPFAM" id="SSF69318">
    <property type="entry name" value="Integrin alpha N-terminal domain"/>
    <property type="match status" value="1"/>
</dbReference>
<dbReference type="AlphaFoldDB" id="A0A5P2G2G2"/>
<dbReference type="InterPro" id="IPR034641">
    <property type="entry name" value="RGL11"/>
</dbReference>
<dbReference type="InterPro" id="IPR049366">
    <property type="entry name" value="RGL11_C"/>
</dbReference>
<protein>
    <recommendedName>
        <fullName evidence="6">Rhamnogalacturonan I lyase beta-sheet domain-containing protein</fullName>
    </recommendedName>
</protein>
<keyword evidence="5" id="KW-1185">Reference proteome</keyword>
<dbReference type="InterPro" id="IPR028994">
    <property type="entry name" value="Integrin_alpha_N"/>
</dbReference>
<organism evidence="4 5">
    <name type="scientific">Rhizosphaericola mali</name>
    <dbReference type="NCBI Taxonomy" id="2545455"/>
    <lineage>
        <taxon>Bacteria</taxon>
        <taxon>Pseudomonadati</taxon>
        <taxon>Bacteroidota</taxon>
        <taxon>Chitinophagia</taxon>
        <taxon>Chitinophagales</taxon>
        <taxon>Chitinophagaceae</taxon>
        <taxon>Rhizosphaericola</taxon>
    </lineage>
</organism>
<dbReference type="Pfam" id="PF21348">
    <property type="entry name" value="RGL11_C"/>
    <property type="match status" value="1"/>
</dbReference>
<dbReference type="Pfam" id="PF13472">
    <property type="entry name" value="Lipase_GDSL_2"/>
    <property type="match status" value="1"/>
</dbReference>
<dbReference type="Gene3D" id="2.60.40.10">
    <property type="entry name" value="Immunoglobulins"/>
    <property type="match status" value="1"/>
</dbReference>
<dbReference type="CDD" id="cd01821">
    <property type="entry name" value="Rhamnogalacturan_acetylesterase_like"/>
    <property type="match status" value="1"/>
</dbReference>
<dbReference type="Pfam" id="PF18370">
    <property type="entry name" value="RGI_lyase"/>
    <property type="match status" value="1"/>
</dbReference>
<evidence type="ECO:0008006" key="6">
    <source>
        <dbReference type="Google" id="ProtNLM"/>
    </source>
</evidence>
<dbReference type="InterPro" id="IPR013830">
    <property type="entry name" value="SGNH_hydro"/>
</dbReference>
<dbReference type="GO" id="GO:0016788">
    <property type="term" value="F:hydrolase activity, acting on ester bonds"/>
    <property type="evidence" value="ECO:0007669"/>
    <property type="project" value="UniProtKB-ARBA"/>
</dbReference>
<evidence type="ECO:0000313" key="5">
    <source>
        <dbReference type="Proteomes" id="UP000292424"/>
    </source>
</evidence>
<feature type="domain" description="SGNH hydrolase-type esterase" evidence="1">
    <location>
        <begin position="35"/>
        <end position="237"/>
    </location>
</feature>
<dbReference type="CDD" id="cd10318">
    <property type="entry name" value="RGL11"/>
    <property type="match status" value="1"/>
</dbReference>
<dbReference type="PANTHER" id="PTHR43118:SF1">
    <property type="entry name" value="RHAMNOGALACTURONAN LYASE (EUROFUNG)"/>
    <property type="match status" value="1"/>
</dbReference>
<evidence type="ECO:0000259" key="2">
    <source>
        <dbReference type="Pfam" id="PF18370"/>
    </source>
</evidence>
<dbReference type="Proteomes" id="UP000292424">
    <property type="component" value="Chromosome"/>
</dbReference>
<dbReference type="EMBL" id="CP044016">
    <property type="protein sequence ID" value="QES88289.1"/>
    <property type="molecule type" value="Genomic_DNA"/>
</dbReference>
<dbReference type="InterPro" id="IPR037459">
    <property type="entry name" value="RhgT-like"/>
</dbReference>
<dbReference type="InterPro" id="IPR041624">
    <property type="entry name" value="RGI_lyase"/>
</dbReference>
<feature type="domain" description="Rhamnogalacturonan I lyase beta-sheet" evidence="2">
    <location>
        <begin position="274"/>
        <end position="363"/>
    </location>
</feature>
<dbReference type="InterPro" id="IPR013783">
    <property type="entry name" value="Ig-like_fold"/>
</dbReference>
<evidence type="ECO:0000259" key="3">
    <source>
        <dbReference type="Pfam" id="PF21348"/>
    </source>
</evidence>
<dbReference type="InterPro" id="IPR036514">
    <property type="entry name" value="SGNH_hydro_sf"/>
</dbReference>
<dbReference type="OrthoDB" id="9802318at2"/>
<dbReference type="SUPFAM" id="SSF52266">
    <property type="entry name" value="SGNH hydrolase"/>
    <property type="match status" value="1"/>
</dbReference>
<accession>A0A5P2G2G2</accession>
<proteinExistence type="predicted"/>
<gene>
    <name evidence="4" type="ORF">E0W69_006275</name>
</gene>
<dbReference type="KEGG" id="arac:E0W69_006275"/>
<dbReference type="RefSeq" id="WP_131329176.1">
    <property type="nucleotide sequence ID" value="NZ_CP044016.1"/>
</dbReference>
<sequence>MFLKKKPFFKILGIAVAITLVGFSRPHDKPTLYIIGDSTVKNTTASDSDALWGWGNIINDYFDTTQIIIENKAIGGRSSRSFVNEGRWEEIKEKLKPGDFVLMQFGTNDLGGLSSGSSRASLKGLAADSILTYNKDLKYKEFVHTYGWYLSKIITETIKSGASPIVCSLIPRNIWKDGKVGRNDTDYALWAQQVSKNNKTGFIALNTLIADTYDSLGAEKIAHFFPKDHTHTNKAGADFNAQKVVEGLRVLSKTNQFGNELAHYLKKTKIIKPRQSENLGRGLIAMRKKSDSVFLSWRLFSYDDKNISFNIYRKTGNLNAIKINDSPLSDRTWFIDLNADFSYSNAYYVIPVLNGVEQTKSQSSIFKLLANAPIKSYLSIPLEPPISATSDITYSANDASVGDLDGDGEYEIVLKWDPSNSKDNSQSGVTGNVFIDAYKLNGTRLWRIDLGKNIRAGAHYTQFSVFDFDGDGRAEVAFKTADGTVDGVGKVIGNASADYRNANGYILDGPEYLTVFEGVTGKALDTKPFVPARGDVSSWGDRYGNRVDRYLASVAYLDGMHPSLIEGRGYYTRLVRVAWDFQNGKLSQKWIFDSKNGHKDFEDQGNHQLMVADVDNDGKDEIFNGSSAIDHDGNPLWVNGRQHGDAMHITKFKPNDTYQKIWECYENPQTNGNYGLGLNNAQTGALIFGIPETTKDIGRALAADIDPLHEGLEMWGAKGNLYSSDGQIISSNKPSMNFAIWWDGDLSRELLDDISIRKWNYLTNKEETIFSADGCASNNGTKATPCISGDILGDWREEVVFRTEDSKELRIYSTTIPTSHRLYSLVNDPQYRLALAWQNTAYNQPPYVSFYLGTGMSEPPIPYILPVKNDTHKK</sequence>
<feature type="domain" description="Rhamnogalacturonan lyase family 11 C-terminal" evidence="3">
    <location>
        <begin position="377"/>
        <end position="862"/>
    </location>
</feature>
<dbReference type="Gene3D" id="3.40.50.1110">
    <property type="entry name" value="SGNH hydrolase"/>
    <property type="match status" value="1"/>
</dbReference>